<dbReference type="EMBL" id="BLPG01000001">
    <property type="protein sequence ID" value="GFJ95283.1"/>
    <property type="molecule type" value="Genomic_DNA"/>
</dbReference>
<protein>
    <submittedName>
        <fullName evidence="2">Uncharacterized protein</fullName>
    </submittedName>
</protein>
<gene>
    <name evidence="2" type="ORF">Prum_089250</name>
</gene>
<sequence>MNCPVCHGTGISPASSHPYAMREGLVLNCGACHGTGVYIRSSDEDDDDDLGRDADLSSGAVEAADAFRRHAPDFGGIFDRLPTFHKPPELLTDVELMLELSRIDRRASEALLGMVGGASADTVESLDGIIEDLKRLGRDDQRDVKKRLADTTKMLARALADNGELIRAEHAYTKAGWFYEDLDLASEIADCADRRSEVRFAQDRDVDARLAYLGRKLDRVTDPLDVAETHVDIAELHGAGGDEYEATAHFRAAERVVAPLADQATGAAMADALMSSMMALMSGETTPSGQTPVVEANRIRALLRQVYGGLARVLPEPEASRYRRKGDDLDGSIAQGSQDNIDFSRRMSESLGDIFDQLNRRQHGDQ</sequence>
<keyword evidence="3" id="KW-1185">Reference proteome</keyword>
<name>A0A6V8LDH7_9ACTN</name>
<feature type="region of interest" description="Disordered" evidence="1">
    <location>
        <begin position="321"/>
        <end position="346"/>
    </location>
</feature>
<dbReference type="RefSeq" id="WP_173082816.1">
    <property type="nucleotide sequence ID" value="NZ_BAABJB010000012.1"/>
</dbReference>
<evidence type="ECO:0000313" key="2">
    <source>
        <dbReference type="EMBL" id="GFJ95283.1"/>
    </source>
</evidence>
<organism evidence="2 3">
    <name type="scientific">Phytohabitans rumicis</name>
    <dbReference type="NCBI Taxonomy" id="1076125"/>
    <lineage>
        <taxon>Bacteria</taxon>
        <taxon>Bacillati</taxon>
        <taxon>Actinomycetota</taxon>
        <taxon>Actinomycetes</taxon>
        <taxon>Micromonosporales</taxon>
        <taxon>Micromonosporaceae</taxon>
    </lineage>
</organism>
<reference evidence="2 3" key="1">
    <citation type="submission" date="2020-03" db="EMBL/GenBank/DDBJ databases">
        <title>Whole genome shotgun sequence of Phytohabitans rumicis NBRC 108638.</title>
        <authorList>
            <person name="Komaki H."/>
            <person name="Tamura T."/>
        </authorList>
    </citation>
    <scope>NUCLEOTIDE SEQUENCE [LARGE SCALE GENOMIC DNA]</scope>
    <source>
        <strain evidence="2 3">NBRC 108638</strain>
    </source>
</reference>
<comment type="caution">
    <text evidence="2">The sequence shown here is derived from an EMBL/GenBank/DDBJ whole genome shotgun (WGS) entry which is preliminary data.</text>
</comment>
<evidence type="ECO:0000256" key="1">
    <source>
        <dbReference type="SAM" id="MobiDB-lite"/>
    </source>
</evidence>
<evidence type="ECO:0000313" key="3">
    <source>
        <dbReference type="Proteomes" id="UP000482960"/>
    </source>
</evidence>
<dbReference type="AlphaFoldDB" id="A0A6V8LDH7"/>
<reference evidence="2 3" key="2">
    <citation type="submission" date="2020-03" db="EMBL/GenBank/DDBJ databases">
        <authorList>
            <person name="Ichikawa N."/>
            <person name="Kimura A."/>
            <person name="Kitahashi Y."/>
            <person name="Uohara A."/>
        </authorList>
    </citation>
    <scope>NUCLEOTIDE SEQUENCE [LARGE SCALE GENOMIC DNA]</scope>
    <source>
        <strain evidence="2 3">NBRC 108638</strain>
    </source>
</reference>
<dbReference type="Gene3D" id="6.20.20.10">
    <property type="match status" value="1"/>
</dbReference>
<proteinExistence type="predicted"/>
<dbReference type="InterPro" id="IPR036410">
    <property type="entry name" value="HSP_DnaJ_Cys-rich_dom_sf"/>
</dbReference>
<accession>A0A6V8LDH7</accession>
<dbReference type="Proteomes" id="UP000482960">
    <property type="component" value="Unassembled WGS sequence"/>
</dbReference>
<dbReference type="SUPFAM" id="SSF57938">
    <property type="entry name" value="DnaJ/Hsp40 cysteine-rich domain"/>
    <property type="match status" value="1"/>
</dbReference>